<evidence type="ECO:0000259" key="1">
    <source>
        <dbReference type="SMART" id="SM00065"/>
    </source>
</evidence>
<gene>
    <name evidence="2" type="ORF">CTZ28_28725</name>
</gene>
<organism evidence="2 3">
    <name type="scientific">Streptomyces shenzhenensis</name>
    <dbReference type="NCBI Taxonomy" id="943815"/>
    <lineage>
        <taxon>Bacteria</taxon>
        <taxon>Bacillati</taxon>
        <taxon>Actinomycetota</taxon>
        <taxon>Actinomycetes</taxon>
        <taxon>Kitasatosporales</taxon>
        <taxon>Streptomycetaceae</taxon>
        <taxon>Streptomyces</taxon>
    </lineage>
</organism>
<reference evidence="2 3" key="1">
    <citation type="submission" date="2017-11" db="EMBL/GenBank/DDBJ databases">
        <title>Draft genome of actinobacteria isolated from guarana (Paullinia cupana (Mart.) Ducke.</title>
        <authorList>
            <person name="Siqueira K.A."/>
            <person name="Liotti R.G."/>
            <person name="Mendes T.A.O."/>
            <person name="Soares M.A."/>
        </authorList>
    </citation>
    <scope>NUCLEOTIDE SEQUENCE [LARGE SCALE GENOMIC DNA]</scope>
    <source>
        <strain evidence="2 3">193</strain>
    </source>
</reference>
<dbReference type="EMBL" id="PENI01000022">
    <property type="protein sequence ID" value="RMB82440.1"/>
    <property type="molecule type" value="Genomic_DNA"/>
</dbReference>
<proteinExistence type="predicted"/>
<sequence>MYRSHNLVRPLERVTASYISPRPRPARKVPVTQSADQLAAWVALSLDEPEALKNLQDAAAELRDIPRLAAVLPRVAGTAMALMGAEFGNIQFVFPEDDSLILVTQSGFGHEFLDHFAVVHDNRSVCGRAAWQGAQTVAADVRDDPVFTPHQKIFRAAGVRSVQSTPLVDHAGQLIGMISTHMSQPGRPSERDLRVMELYGQLAGEAIARHLAGHGTDGRPVALYDGTPLDRHRALRENAGATRGATHWAYRVDEPYGSGGCRSFGVHPNQWRGRITTDSPDQDAGYAASLVARELIADWDIRGVRGVGLVHVHVWRGWEGSARNAAFTLEFQPDIDGVRLPAADPE</sequence>
<comment type="caution">
    <text evidence="2">The sequence shown here is derived from an EMBL/GenBank/DDBJ whole genome shotgun (WGS) entry which is preliminary data.</text>
</comment>
<dbReference type="OrthoDB" id="4543954at2"/>
<feature type="domain" description="GAF" evidence="1">
    <location>
        <begin position="47"/>
        <end position="217"/>
    </location>
</feature>
<name>A0A3M0I2P3_9ACTN</name>
<dbReference type="AlphaFoldDB" id="A0A3M0I2P3"/>
<accession>A0A3M0I2P3</accession>
<dbReference type="InterPro" id="IPR003018">
    <property type="entry name" value="GAF"/>
</dbReference>
<protein>
    <recommendedName>
        <fullName evidence="1">GAF domain-containing protein</fullName>
    </recommendedName>
</protein>
<evidence type="ECO:0000313" key="3">
    <source>
        <dbReference type="Proteomes" id="UP000270471"/>
    </source>
</evidence>
<keyword evidence="3" id="KW-1185">Reference proteome</keyword>
<dbReference type="Pfam" id="PF13185">
    <property type="entry name" value="GAF_2"/>
    <property type="match status" value="1"/>
</dbReference>
<dbReference type="SUPFAM" id="SSF55781">
    <property type="entry name" value="GAF domain-like"/>
    <property type="match status" value="1"/>
</dbReference>
<dbReference type="Gene3D" id="3.30.450.40">
    <property type="match status" value="1"/>
</dbReference>
<dbReference type="InterPro" id="IPR029016">
    <property type="entry name" value="GAF-like_dom_sf"/>
</dbReference>
<dbReference type="Proteomes" id="UP000270471">
    <property type="component" value="Unassembled WGS sequence"/>
</dbReference>
<dbReference type="SMART" id="SM00065">
    <property type="entry name" value="GAF"/>
    <property type="match status" value="1"/>
</dbReference>
<evidence type="ECO:0000313" key="2">
    <source>
        <dbReference type="EMBL" id="RMB82440.1"/>
    </source>
</evidence>